<feature type="transmembrane region" description="Helical" evidence="17">
    <location>
        <begin position="18"/>
        <end position="39"/>
    </location>
</feature>
<keyword evidence="5" id="KW-0813">Transport</keyword>
<keyword evidence="8" id="KW-0249">Electron transport</keyword>
<feature type="transmembrane region" description="Helical" evidence="17">
    <location>
        <begin position="51"/>
        <end position="72"/>
    </location>
</feature>
<evidence type="ECO:0000256" key="1">
    <source>
        <dbReference type="ARBA" id="ARBA00004651"/>
    </source>
</evidence>
<keyword evidence="9 17" id="KW-1133">Transmembrane helix</keyword>
<keyword evidence="11 17" id="KW-0472">Membrane</keyword>
<keyword evidence="7 17" id="KW-0812">Transmembrane</keyword>
<dbReference type="GO" id="GO:0019646">
    <property type="term" value="P:aerobic electron transport chain"/>
    <property type="evidence" value="ECO:0007669"/>
    <property type="project" value="TreeGrafter"/>
</dbReference>
<evidence type="ECO:0000313" key="18">
    <source>
        <dbReference type="EMBL" id="CAL4043645.1"/>
    </source>
</evidence>
<dbReference type="PANTHER" id="PTHR36835:SF1">
    <property type="entry name" value="CYTOCHROME BO(3) UBIQUINOL OXIDASE SUBUNIT 4"/>
    <property type="match status" value="1"/>
</dbReference>
<dbReference type="PANTHER" id="PTHR36835">
    <property type="entry name" value="CYTOCHROME BO(3) UBIQUINOL OXIDASE SUBUNIT 4"/>
    <property type="match status" value="1"/>
</dbReference>
<name>A0AAT9IGY2_9GAMM</name>
<evidence type="ECO:0000256" key="11">
    <source>
        <dbReference type="ARBA" id="ARBA00023136"/>
    </source>
</evidence>
<evidence type="ECO:0000256" key="8">
    <source>
        <dbReference type="ARBA" id="ARBA00022982"/>
    </source>
</evidence>
<dbReference type="GO" id="GO:0009486">
    <property type="term" value="F:cytochrome bo3 ubiquinol oxidase activity"/>
    <property type="evidence" value="ECO:0007669"/>
    <property type="project" value="InterPro"/>
</dbReference>
<dbReference type="NCBIfam" id="TIGR02847">
    <property type="entry name" value="CyoD"/>
    <property type="match status" value="1"/>
</dbReference>
<evidence type="ECO:0000256" key="16">
    <source>
        <dbReference type="ARBA" id="ARBA00032185"/>
    </source>
</evidence>
<comment type="function">
    <text evidence="12">Cytochrome bo(3) ubiquinol terminal oxidase is the component of the aerobic respiratory chain of E.coli that predominates when cells are grown at high aeration. Has proton pump activity across the membrane in addition to electron transfer, pumping 2 protons/electron.</text>
</comment>
<evidence type="ECO:0000256" key="4">
    <source>
        <dbReference type="ARBA" id="ARBA00014689"/>
    </source>
</evidence>
<dbReference type="GO" id="GO:0015078">
    <property type="term" value="F:proton transmembrane transporter activity"/>
    <property type="evidence" value="ECO:0007669"/>
    <property type="project" value="TreeGrafter"/>
</dbReference>
<comment type="subcellular location">
    <subcellularLocation>
        <location evidence="1">Cell membrane</location>
        <topology evidence="1">Multi-pass membrane protein</topology>
    </subcellularLocation>
</comment>
<dbReference type="AlphaFoldDB" id="A0AAT9IGY2"/>
<organism evidence="18">
    <name type="scientific">Buchnera aphidicola</name>
    <name type="common">Anoecia corni</name>
    <dbReference type="NCBI Taxonomy" id="2994477"/>
    <lineage>
        <taxon>Bacteria</taxon>
        <taxon>Pseudomonadati</taxon>
        <taxon>Pseudomonadota</taxon>
        <taxon>Gammaproteobacteria</taxon>
        <taxon>Enterobacterales</taxon>
        <taxon>Erwiniaceae</taxon>
        <taxon>Buchnera</taxon>
    </lineage>
</organism>
<gene>
    <name evidence="18" type="primary">cyoD</name>
    <name evidence="18" type="ORF">BUANCORI2928_359</name>
</gene>
<feature type="transmembrane region" description="Helical" evidence="17">
    <location>
        <begin position="84"/>
        <end position="106"/>
    </location>
</feature>
<dbReference type="GO" id="GO:0015990">
    <property type="term" value="P:electron transport coupled proton transport"/>
    <property type="evidence" value="ECO:0007669"/>
    <property type="project" value="InterPro"/>
</dbReference>
<evidence type="ECO:0000256" key="9">
    <source>
        <dbReference type="ARBA" id="ARBA00022989"/>
    </source>
</evidence>
<dbReference type="InterPro" id="IPR005171">
    <property type="entry name" value="Cyt_c_oxidase_su4_prok"/>
</dbReference>
<dbReference type="GO" id="GO:0005886">
    <property type="term" value="C:plasma membrane"/>
    <property type="evidence" value="ECO:0007669"/>
    <property type="project" value="UniProtKB-SubCell"/>
</dbReference>
<dbReference type="InterPro" id="IPR014210">
    <property type="entry name" value="Cyt_o_ubiqinol_oxidase_su4"/>
</dbReference>
<comment type="subunit">
    <text evidence="3">Heterooctamer of two A chains, two B chains, two C chains and two D chains.</text>
</comment>
<evidence type="ECO:0000256" key="10">
    <source>
        <dbReference type="ARBA" id="ARBA00023002"/>
    </source>
</evidence>
<comment type="similarity">
    <text evidence="2">Belongs to the cytochrome c oxidase bacterial subunit 4 family.</text>
</comment>
<protein>
    <recommendedName>
        <fullName evidence="4">Cytochrome bo(3) ubiquinol oxidase subunit 4</fullName>
    </recommendedName>
    <alternativeName>
        <fullName evidence="16">Cytochrome o ubiquinol oxidase subunit 4</fullName>
    </alternativeName>
    <alternativeName>
        <fullName evidence="13">Oxidase bo(3) subunit 4</fullName>
    </alternativeName>
    <alternativeName>
        <fullName evidence="14">Ubiquinol oxidase polypeptide IV</fullName>
    </alternativeName>
    <alternativeName>
        <fullName evidence="15">Ubiquinol oxidase subunit 4</fullName>
    </alternativeName>
</protein>
<evidence type="ECO:0000256" key="13">
    <source>
        <dbReference type="ARBA" id="ARBA00030071"/>
    </source>
</evidence>
<evidence type="ECO:0000256" key="7">
    <source>
        <dbReference type="ARBA" id="ARBA00022692"/>
    </source>
</evidence>
<evidence type="ECO:0000256" key="15">
    <source>
        <dbReference type="ARBA" id="ARBA00031887"/>
    </source>
</evidence>
<evidence type="ECO:0000256" key="3">
    <source>
        <dbReference type="ARBA" id="ARBA00011700"/>
    </source>
</evidence>
<dbReference type="GO" id="GO:0009319">
    <property type="term" value="C:cytochrome o ubiquinol oxidase complex"/>
    <property type="evidence" value="ECO:0007669"/>
    <property type="project" value="TreeGrafter"/>
</dbReference>
<evidence type="ECO:0000256" key="5">
    <source>
        <dbReference type="ARBA" id="ARBA00022448"/>
    </source>
</evidence>
<dbReference type="RefSeq" id="WP_367680894.1">
    <property type="nucleotide sequence ID" value="NZ_OZ060371.1"/>
</dbReference>
<evidence type="ECO:0000256" key="17">
    <source>
        <dbReference type="SAM" id="Phobius"/>
    </source>
</evidence>
<evidence type="ECO:0000256" key="14">
    <source>
        <dbReference type="ARBA" id="ARBA00030211"/>
    </source>
</evidence>
<dbReference type="Pfam" id="PF03626">
    <property type="entry name" value="COX4_pro"/>
    <property type="match status" value="1"/>
</dbReference>
<keyword evidence="6" id="KW-1003">Cell membrane</keyword>
<evidence type="ECO:0000256" key="2">
    <source>
        <dbReference type="ARBA" id="ARBA00008079"/>
    </source>
</evidence>
<accession>A0AAT9IGY2</accession>
<proteinExistence type="inferred from homology"/>
<evidence type="ECO:0000256" key="6">
    <source>
        <dbReference type="ARBA" id="ARBA00022475"/>
    </source>
</evidence>
<keyword evidence="10" id="KW-0560">Oxidoreductase</keyword>
<evidence type="ECO:0000256" key="12">
    <source>
        <dbReference type="ARBA" id="ARBA00025694"/>
    </source>
</evidence>
<reference evidence="18" key="1">
    <citation type="submission" date="2024-06" db="EMBL/GenBank/DDBJ databases">
        <authorList>
            <person name="Manzano-Marin A."/>
            <person name="Manzano-Marin A."/>
            <person name="Alejandro Manzano Marin A."/>
        </authorList>
    </citation>
    <scope>NUCLEOTIDE SEQUENCE</scope>
    <source>
        <strain evidence="18">Ancorni-2928</strain>
    </source>
</reference>
<dbReference type="EMBL" id="OZ060371">
    <property type="protein sequence ID" value="CAL4043645.1"/>
    <property type="molecule type" value="Genomic_DNA"/>
</dbReference>
<sequence length="117" mass="14291">MIIKKHNEEKNNFIKSNIYSYFFGFIYSVLLSFIPFFLIEKKINILDNKNYTNLIILLCCCLQIFFQIYYFLHLKDSMGNFWNIIFLLFTFIIILIIIIGSTWIMYNLHYNVMIHQY</sequence>
<dbReference type="InterPro" id="IPR050968">
    <property type="entry name" value="Cytochrome_c_oxidase_bac_sub4"/>
</dbReference>